<comment type="caution">
    <text evidence="1">The sequence shown here is derived from an EMBL/GenBank/DDBJ whole genome shotgun (WGS) entry which is preliminary data.</text>
</comment>
<dbReference type="AlphaFoldDB" id="A0A1B8ABX0"/>
<gene>
    <name evidence="1" type="ORF">FPOA_09673</name>
</gene>
<keyword evidence="2" id="KW-1185">Reference proteome</keyword>
<dbReference type="Proteomes" id="UP000091967">
    <property type="component" value="Unassembled WGS sequence"/>
</dbReference>
<name>A0A1B8ABX0_FUSPO</name>
<accession>A0A1B8ABX0</accession>
<sequence length="178" mass="19966">MDIGSVIATVIMLDGQMRRRSCGRVIANAWVRVGQSILSRYSVVFGPKSRRTRLELFFIPLHQGLEPRAFDRLPSEGFFERQAMPLSLGWICLRRWRWLSGARWDENLTSVGEPSEGAVSLPLRWSNFHEQIIRPSGYISVLFSTLLTVGSEEPGATIDGGVVVSPAGLTHEVVAERW</sequence>
<dbReference type="EMBL" id="LYXU01000004">
    <property type="protein sequence ID" value="OBS17945.1"/>
    <property type="molecule type" value="Genomic_DNA"/>
</dbReference>
<proteinExistence type="predicted"/>
<organism evidence="1 2">
    <name type="scientific">Fusarium poae</name>
    <dbReference type="NCBI Taxonomy" id="36050"/>
    <lineage>
        <taxon>Eukaryota</taxon>
        <taxon>Fungi</taxon>
        <taxon>Dikarya</taxon>
        <taxon>Ascomycota</taxon>
        <taxon>Pezizomycotina</taxon>
        <taxon>Sordariomycetes</taxon>
        <taxon>Hypocreomycetidae</taxon>
        <taxon>Hypocreales</taxon>
        <taxon>Nectriaceae</taxon>
        <taxon>Fusarium</taxon>
    </lineage>
</organism>
<evidence type="ECO:0000313" key="2">
    <source>
        <dbReference type="Proteomes" id="UP000091967"/>
    </source>
</evidence>
<reference evidence="1 2" key="1">
    <citation type="submission" date="2016-06" db="EMBL/GenBank/DDBJ databases">
        <title>Living apart together: crosstalk between the core and supernumerary genomes in a fungal plant pathogen.</title>
        <authorList>
            <person name="Vanheule A."/>
            <person name="Audenaert K."/>
            <person name="Warris S."/>
            <person name="Van De Geest H."/>
            <person name="Schijlen E."/>
            <person name="Hofte M."/>
            <person name="De Saeger S."/>
            <person name="Haesaert G."/>
            <person name="Waalwijk C."/>
            <person name="Van Der Lee T."/>
        </authorList>
    </citation>
    <scope>NUCLEOTIDE SEQUENCE [LARGE SCALE GENOMIC DNA]</scope>
    <source>
        <strain evidence="1 2">2516</strain>
    </source>
</reference>
<evidence type="ECO:0000313" key="1">
    <source>
        <dbReference type="EMBL" id="OBS17945.1"/>
    </source>
</evidence>
<protein>
    <submittedName>
        <fullName evidence="1">Uncharacterized protein</fullName>
    </submittedName>
</protein>